<dbReference type="SUPFAM" id="SSF88874">
    <property type="entry name" value="Receptor-binding domain of short tail fibre protein gp12"/>
    <property type="match status" value="1"/>
</dbReference>
<feature type="compositionally biased region" description="Low complexity" evidence="1">
    <location>
        <begin position="150"/>
        <end position="159"/>
    </location>
</feature>
<dbReference type="RefSeq" id="WP_134243550.1">
    <property type="nucleotide sequence ID" value="NZ_SNTY01000012.1"/>
</dbReference>
<sequence>MAITKLTEFAKTGAKNTDDLDLEAGFPAAQKPARQWFNCLFNSLALKINEIIDQLDQPENRIKPGMTMMWPTSTVPAGYLECAGQAVSRTTYAALFAVIGTSFGPGDGSTTFNIPDMRGEFARGWDHSRGIDSGRTLGSWQDEAFKSHGHTGSTGSAGVHSHDTKVGGDANNVRPDTPTNAITMAGQSADSGATGSGQILESGSHSHSVTVNSTGGIETRPRNVAWMFIIKF</sequence>
<proteinExistence type="predicted"/>
<keyword evidence="4" id="KW-1185">Reference proteome</keyword>
<dbReference type="PANTHER" id="PTHR35191:SF1">
    <property type="entry name" value="PROPHAGE SIDE TAIL FIBER PROTEIN HOMOLOG STFQ-RELATED"/>
    <property type="match status" value="1"/>
</dbReference>
<dbReference type="InterPro" id="IPR037053">
    <property type="entry name" value="Phage_tail_collar_dom_sf"/>
</dbReference>
<dbReference type="Proteomes" id="UP000297834">
    <property type="component" value="Unassembled WGS sequence"/>
</dbReference>
<protein>
    <recommendedName>
        <fullName evidence="2">Phage tail collar domain-containing protein</fullName>
    </recommendedName>
</protein>
<evidence type="ECO:0000313" key="3">
    <source>
        <dbReference type="EMBL" id="TEU30069.1"/>
    </source>
</evidence>
<dbReference type="Pfam" id="PF07484">
    <property type="entry name" value="Collar"/>
    <property type="match status" value="1"/>
</dbReference>
<dbReference type="InterPro" id="IPR051934">
    <property type="entry name" value="Phage_Tail_Fiber_Structural"/>
</dbReference>
<dbReference type="EMBL" id="SNTY01000012">
    <property type="protein sequence ID" value="TEU30069.1"/>
    <property type="molecule type" value="Genomic_DNA"/>
</dbReference>
<dbReference type="InterPro" id="IPR011083">
    <property type="entry name" value="Phage_tail_collar_dom"/>
</dbReference>
<organism evidence="3 4">
    <name type="scientific">Alkanindiges illinoisensis</name>
    <dbReference type="NCBI Taxonomy" id="197183"/>
    <lineage>
        <taxon>Bacteria</taxon>
        <taxon>Pseudomonadati</taxon>
        <taxon>Pseudomonadota</taxon>
        <taxon>Gammaproteobacteria</taxon>
        <taxon>Moraxellales</taxon>
        <taxon>Moraxellaceae</taxon>
        <taxon>Alkanindiges</taxon>
    </lineage>
</organism>
<dbReference type="AlphaFoldDB" id="A0A4Y7XFR7"/>
<evidence type="ECO:0000313" key="4">
    <source>
        <dbReference type="Proteomes" id="UP000297834"/>
    </source>
</evidence>
<dbReference type="OrthoDB" id="9810174at2"/>
<dbReference type="PANTHER" id="PTHR35191">
    <property type="entry name" value="PROPHAGE SIDE TAIL FIBER PROTEIN HOMOLOG STFQ-RELATED"/>
    <property type="match status" value="1"/>
</dbReference>
<evidence type="ECO:0000259" key="2">
    <source>
        <dbReference type="Pfam" id="PF07484"/>
    </source>
</evidence>
<name>A0A4Y7XFR7_9GAMM</name>
<gene>
    <name evidence="3" type="ORF">E2B99_03240</name>
</gene>
<comment type="caution">
    <text evidence="3">The sequence shown here is derived from an EMBL/GenBank/DDBJ whole genome shotgun (WGS) entry which is preliminary data.</text>
</comment>
<feature type="domain" description="Phage tail collar" evidence="2">
    <location>
        <begin position="65"/>
        <end position="121"/>
    </location>
</feature>
<dbReference type="Gene3D" id="3.90.1340.10">
    <property type="entry name" value="Phage tail collar domain"/>
    <property type="match status" value="1"/>
</dbReference>
<accession>A0A4Y7XFR7</accession>
<evidence type="ECO:0000256" key="1">
    <source>
        <dbReference type="SAM" id="MobiDB-lite"/>
    </source>
</evidence>
<reference evidence="3 4" key="1">
    <citation type="submission" date="2019-03" db="EMBL/GenBank/DDBJ databases">
        <title>Alkanindiges illinoisensis: a potential pathogenic isolated from ascites of a gastric cancer patient with abdominal metastasis.</title>
        <authorList>
            <person name="Hu X."/>
            <person name="Yang B."/>
            <person name="Yan X."/>
            <person name="Lin L."/>
            <person name="Zhao H."/>
            <person name="Zhou F."/>
            <person name="Su B."/>
            <person name="Chen J."/>
            <person name="Rui Y."/>
            <person name="Wang Q."/>
            <person name="Zheng L."/>
        </authorList>
    </citation>
    <scope>NUCLEOTIDE SEQUENCE [LARGE SCALE GENOMIC DNA]</scope>
    <source>
        <strain evidence="3 4">NFYY 23406</strain>
    </source>
</reference>
<feature type="region of interest" description="Disordered" evidence="1">
    <location>
        <begin position="147"/>
        <end position="172"/>
    </location>
</feature>